<accession>A0A8X6XCM4</accession>
<keyword evidence="2" id="KW-1185">Reference proteome</keyword>
<reference evidence="1" key="1">
    <citation type="submission" date="2020-08" db="EMBL/GenBank/DDBJ databases">
        <title>Multicomponent nature underlies the extraordinary mechanical properties of spider dragline silk.</title>
        <authorList>
            <person name="Kono N."/>
            <person name="Nakamura H."/>
            <person name="Mori M."/>
            <person name="Yoshida Y."/>
            <person name="Ohtoshi R."/>
            <person name="Malay A.D."/>
            <person name="Moran D.A.P."/>
            <person name="Tomita M."/>
            <person name="Numata K."/>
            <person name="Arakawa K."/>
        </authorList>
    </citation>
    <scope>NUCLEOTIDE SEQUENCE</scope>
</reference>
<organism evidence="1 2">
    <name type="scientific">Trichonephila inaurata madagascariensis</name>
    <dbReference type="NCBI Taxonomy" id="2747483"/>
    <lineage>
        <taxon>Eukaryota</taxon>
        <taxon>Metazoa</taxon>
        <taxon>Ecdysozoa</taxon>
        <taxon>Arthropoda</taxon>
        <taxon>Chelicerata</taxon>
        <taxon>Arachnida</taxon>
        <taxon>Araneae</taxon>
        <taxon>Araneomorphae</taxon>
        <taxon>Entelegynae</taxon>
        <taxon>Araneoidea</taxon>
        <taxon>Nephilidae</taxon>
        <taxon>Trichonephila</taxon>
        <taxon>Trichonephila inaurata</taxon>
    </lineage>
</organism>
<evidence type="ECO:0000313" key="2">
    <source>
        <dbReference type="Proteomes" id="UP000886998"/>
    </source>
</evidence>
<dbReference type="AlphaFoldDB" id="A0A8X6XCM4"/>
<dbReference type="EMBL" id="BMAV01007706">
    <property type="protein sequence ID" value="GFY50769.1"/>
    <property type="molecule type" value="Genomic_DNA"/>
</dbReference>
<evidence type="ECO:0000313" key="1">
    <source>
        <dbReference type="EMBL" id="GFY50769.1"/>
    </source>
</evidence>
<sequence length="93" mass="10640">MKDCQIWEPFPFLSLLLSNQLFPKTNDQYRQREGLEIFQNFFKWLRPLSTERQPFSSTPLGLLETPLFSPLIGWGASSSFTGVCLHVVACVST</sequence>
<gene>
    <name evidence="1" type="ORF">TNIN_242921</name>
</gene>
<proteinExistence type="predicted"/>
<name>A0A8X6XCM4_9ARAC</name>
<dbReference type="Proteomes" id="UP000886998">
    <property type="component" value="Unassembled WGS sequence"/>
</dbReference>
<comment type="caution">
    <text evidence="1">The sequence shown here is derived from an EMBL/GenBank/DDBJ whole genome shotgun (WGS) entry which is preliminary data.</text>
</comment>
<protein>
    <submittedName>
        <fullName evidence="1">Uncharacterized protein</fullName>
    </submittedName>
</protein>